<proteinExistence type="predicted"/>
<evidence type="ECO:0000313" key="2">
    <source>
        <dbReference type="Proteomes" id="UP000296049"/>
    </source>
</evidence>
<feature type="non-terminal residue" evidence="1">
    <location>
        <position position="1"/>
    </location>
</feature>
<accession>R0KNP2</accession>
<dbReference type="Proteomes" id="UP000296049">
    <property type="component" value="Unassembled WGS sequence"/>
</dbReference>
<reference evidence="2" key="1">
    <citation type="journal article" date="2013" name="Nat. Genet.">
        <title>The duck genome and transcriptome provide insight into an avian influenza virus reservoir species.</title>
        <authorList>
            <person name="Huang Y."/>
            <person name="Li Y."/>
            <person name="Burt D.W."/>
            <person name="Chen H."/>
            <person name="Zhang Y."/>
            <person name="Qian W."/>
            <person name="Kim H."/>
            <person name="Gan S."/>
            <person name="Zhao Y."/>
            <person name="Li J."/>
            <person name="Yi K."/>
            <person name="Feng H."/>
            <person name="Zhu P."/>
            <person name="Li B."/>
            <person name="Liu Q."/>
            <person name="Fairley S."/>
            <person name="Magor K.E."/>
            <person name="Du Z."/>
            <person name="Hu X."/>
            <person name="Goodman L."/>
            <person name="Tafer H."/>
            <person name="Vignal A."/>
            <person name="Lee T."/>
            <person name="Kim K.W."/>
            <person name="Sheng Z."/>
            <person name="An Y."/>
            <person name="Searle S."/>
            <person name="Herrero J."/>
            <person name="Groenen M.A."/>
            <person name="Crooijmans R.P."/>
            <person name="Faraut T."/>
            <person name="Cai Q."/>
            <person name="Webster R.G."/>
            <person name="Aldridge J.R."/>
            <person name="Warren W.C."/>
            <person name="Bartschat S."/>
            <person name="Kehr S."/>
            <person name="Marz M."/>
            <person name="Stadler P.F."/>
            <person name="Smith J."/>
            <person name="Kraus R.H."/>
            <person name="Zhao Y."/>
            <person name="Ren L."/>
            <person name="Fei J."/>
            <person name="Morisson M."/>
            <person name="Kaiser P."/>
            <person name="Griffin D.K."/>
            <person name="Rao M."/>
            <person name="Pitel F."/>
            <person name="Wang J."/>
            <person name="Li N."/>
        </authorList>
    </citation>
    <scope>NUCLEOTIDE SEQUENCE [LARGE SCALE GENOMIC DNA]</scope>
</reference>
<dbReference type="AlphaFoldDB" id="R0KNP2"/>
<keyword evidence="2" id="KW-1185">Reference proteome</keyword>
<organism evidence="1 2">
    <name type="scientific">Anas platyrhynchos</name>
    <name type="common">Mallard</name>
    <name type="synonym">Anas boschas</name>
    <dbReference type="NCBI Taxonomy" id="8839"/>
    <lineage>
        <taxon>Eukaryota</taxon>
        <taxon>Metazoa</taxon>
        <taxon>Chordata</taxon>
        <taxon>Craniata</taxon>
        <taxon>Vertebrata</taxon>
        <taxon>Euteleostomi</taxon>
        <taxon>Archelosauria</taxon>
        <taxon>Archosauria</taxon>
        <taxon>Dinosauria</taxon>
        <taxon>Saurischia</taxon>
        <taxon>Theropoda</taxon>
        <taxon>Coelurosauria</taxon>
        <taxon>Aves</taxon>
        <taxon>Neognathae</taxon>
        <taxon>Galloanserae</taxon>
        <taxon>Anseriformes</taxon>
        <taxon>Anatidae</taxon>
        <taxon>Anatinae</taxon>
        <taxon>Anas</taxon>
    </lineage>
</organism>
<feature type="non-terminal residue" evidence="1">
    <location>
        <position position="35"/>
    </location>
</feature>
<evidence type="ECO:0000313" key="1">
    <source>
        <dbReference type="EMBL" id="EOA94828.1"/>
    </source>
</evidence>
<gene>
    <name evidence="1" type="ORF">Anapl_08479</name>
</gene>
<name>R0KNP2_ANAPL</name>
<dbReference type="EMBL" id="KB744558">
    <property type="protein sequence ID" value="EOA94828.1"/>
    <property type="molecule type" value="Genomic_DNA"/>
</dbReference>
<sequence length="35" mass="4049">IAFGYCLGHRLYVWLVRNINKHKLSAAWSESTGEK</sequence>
<protein>
    <submittedName>
        <fullName evidence="1">Uncharacterized protein</fullName>
    </submittedName>
</protein>